<accession>A0ABV8KXW5</accession>
<dbReference type="PROSITE" id="PS51725">
    <property type="entry name" value="ABM"/>
    <property type="match status" value="1"/>
</dbReference>
<dbReference type="EC" id="1.-.-.-" evidence="2"/>
<sequence length="95" mass="10576">MTLHVIARFRAAPGQEDRLRTALEAMIEPTLAEPGCLFYQLFTDPNDSAAMVLVERWSSAVDLDAHFGTPHFLHVRSVLETVLAEPMGIDRLVAE</sequence>
<dbReference type="Gene3D" id="3.30.70.100">
    <property type="match status" value="1"/>
</dbReference>
<dbReference type="SUPFAM" id="SSF54909">
    <property type="entry name" value="Dimeric alpha+beta barrel"/>
    <property type="match status" value="1"/>
</dbReference>
<feature type="domain" description="ABM" evidence="1">
    <location>
        <begin position="3"/>
        <end position="92"/>
    </location>
</feature>
<protein>
    <submittedName>
        <fullName evidence="2">Quinol monooxygenase</fullName>
        <ecNumber evidence="2">1.-.-.-</ecNumber>
    </submittedName>
</protein>
<reference evidence="3" key="1">
    <citation type="journal article" date="2019" name="Int. J. Syst. Evol. Microbiol.">
        <title>The Global Catalogue of Microorganisms (GCM) 10K type strain sequencing project: providing services to taxonomists for standard genome sequencing and annotation.</title>
        <authorList>
            <consortium name="The Broad Institute Genomics Platform"/>
            <consortium name="The Broad Institute Genome Sequencing Center for Infectious Disease"/>
            <person name="Wu L."/>
            <person name="Ma J."/>
        </authorList>
    </citation>
    <scope>NUCLEOTIDE SEQUENCE [LARGE SCALE GENOMIC DNA]</scope>
    <source>
        <strain evidence="3">CGMCC 4.7204</strain>
    </source>
</reference>
<dbReference type="EMBL" id="JBHSBA010000001">
    <property type="protein sequence ID" value="MFC4123328.1"/>
    <property type="molecule type" value="Genomic_DNA"/>
</dbReference>
<organism evidence="2 3">
    <name type="scientific">Nocardia rhizosphaerae</name>
    <dbReference type="NCBI Taxonomy" id="1691571"/>
    <lineage>
        <taxon>Bacteria</taxon>
        <taxon>Bacillati</taxon>
        <taxon>Actinomycetota</taxon>
        <taxon>Actinomycetes</taxon>
        <taxon>Mycobacteriales</taxon>
        <taxon>Nocardiaceae</taxon>
        <taxon>Nocardia</taxon>
    </lineage>
</organism>
<dbReference type="PANTHER" id="PTHR33336">
    <property type="entry name" value="QUINOL MONOOXYGENASE YGIN-RELATED"/>
    <property type="match status" value="1"/>
</dbReference>
<evidence type="ECO:0000259" key="1">
    <source>
        <dbReference type="PROSITE" id="PS51725"/>
    </source>
</evidence>
<dbReference type="Proteomes" id="UP001595767">
    <property type="component" value="Unassembled WGS sequence"/>
</dbReference>
<keyword evidence="2" id="KW-0560">Oxidoreductase</keyword>
<dbReference type="InterPro" id="IPR050744">
    <property type="entry name" value="AI-2_Isomerase_LsrG"/>
</dbReference>
<comment type="caution">
    <text evidence="2">The sequence shown here is derived from an EMBL/GenBank/DDBJ whole genome shotgun (WGS) entry which is preliminary data.</text>
</comment>
<dbReference type="PANTHER" id="PTHR33336:SF3">
    <property type="entry name" value="ABM DOMAIN-CONTAINING PROTEIN"/>
    <property type="match status" value="1"/>
</dbReference>
<dbReference type="GO" id="GO:0004497">
    <property type="term" value="F:monooxygenase activity"/>
    <property type="evidence" value="ECO:0007669"/>
    <property type="project" value="UniProtKB-KW"/>
</dbReference>
<dbReference type="InterPro" id="IPR007138">
    <property type="entry name" value="ABM_dom"/>
</dbReference>
<dbReference type="Pfam" id="PF03992">
    <property type="entry name" value="ABM"/>
    <property type="match status" value="1"/>
</dbReference>
<proteinExistence type="predicted"/>
<dbReference type="InterPro" id="IPR011008">
    <property type="entry name" value="Dimeric_a/b-barrel"/>
</dbReference>
<keyword evidence="3" id="KW-1185">Reference proteome</keyword>
<keyword evidence="2" id="KW-0503">Monooxygenase</keyword>
<evidence type="ECO:0000313" key="3">
    <source>
        <dbReference type="Proteomes" id="UP001595767"/>
    </source>
</evidence>
<dbReference type="RefSeq" id="WP_378543439.1">
    <property type="nucleotide sequence ID" value="NZ_JBHSBA010000001.1"/>
</dbReference>
<gene>
    <name evidence="2" type="ORF">ACFOW8_00140</name>
</gene>
<name>A0ABV8KXW5_9NOCA</name>
<evidence type="ECO:0000313" key="2">
    <source>
        <dbReference type="EMBL" id="MFC4123328.1"/>
    </source>
</evidence>